<dbReference type="Pfam" id="PF02775">
    <property type="entry name" value="TPP_enzyme_C"/>
    <property type="match status" value="1"/>
</dbReference>
<dbReference type="SUPFAM" id="SSF52518">
    <property type="entry name" value="Thiamin diphosphate-binding fold (THDP-binding)"/>
    <property type="match status" value="2"/>
</dbReference>
<dbReference type="PROSITE" id="PS00187">
    <property type="entry name" value="TPP_ENZYMES"/>
    <property type="match status" value="1"/>
</dbReference>
<dbReference type="InterPro" id="IPR012000">
    <property type="entry name" value="Thiamin_PyroP_enz_cen_dom"/>
</dbReference>
<dbReference type="InterPro" id="IPR045229">
    <property type="entry name" value="TPP_enz"/>
</dbReference>
<dbReference type="GO" id="GO:0005948">
    <property type="term" value="C:acetolactate synthase complex"/>
    <property type="evidence" value="ECO:0007669"/>
    <property type="project" value="TreeGrafter"/>
</dbReference>
<evidence type="ECO:0000256" key="4">
    <source>
        <dbReference type="RuleBase" id="RU362132"/>
    </source>
</evidence>
<reference evidence="8" key="1">
    <citation type="submission" date="2021-01" db="EMBL/GenBank/DDBJ databases">
        <title>Whole genome shotgun sequence of Planobispora rosea NBRC 15558.</title>
        <authorList>
            <person name="Komaki H."/>
            <person name="Tamura T."/>
        </authorList>
    </citation>
    <scope>NUCLEOTIDE SEQUENCE</scope>
    <source>
        <strain evidence="8">NBRC 15558</strain>
    </source>
</reference>
<keyword evidence="3 4" id="KW-0786">Thiamine pyrophosphate</keyword>
<comment type="similarity">
    <text evidence="2 4">Belongs to the TPP enzyme family.</text>
</comment>
<dbReference type="Gene3D" id="3.40.50.1220">
    <property type="entry name" value="TPP-binding domain"/>
    <property type="match status" value="1"/>
</dbReference>
<dbReference type="InterPro" id="IPR012001">
    <property type="entry name" value="Thiamin_PyroP_enz_TPP-bd_dom"/>
</dbReference>
<dbReference type="GO" id="GO:0050660">
    <property type="term" value="F:flavin adenine dinucleotide binding"/>
    <property type="evidence" value="ECO:0007669"/>
    <property type="project" value="TreeGrafter"/>
</dbReference>
<organism evidence="8 9">
    <name type="scientific">Planobispora rosea</name>
    <dbReference type="NCBI Taxonomy" id="35762"/>
    <lineage>
        <taxon>Bacteria</taxon>
        <taxon>Bacillati</taxon>
        <taxon>Actinomycetota</taxon>
        <taxon>Actinomycetes</taxon>
        <taxon>Streptosporangiales</taxon>
        <taxon>Streptosporangiaceae</taxon>
        <taxon>Planobispora</taxon>
    </lineage>
</organism>
<name>A0A8J3WFZ0_PLARO</name>
<dbReference type="PANTHER" id="PTHR18968:SF13">
    <property type="entry name" value="ACETOLACTATE SYNTHASE CATALYTIC SUBUNIT, MITOCHONDRIAL"/>
    <property type="match status" value="1"/>
</dbReference>
<dbReference type="Pfam" id="PF00205">
    <property type="entry name" value="TPP_enzyme_M"/>
    <property type="match status" value="1"/>
</dbReference>
<dbReference type="AlphaFoldDB" id="A0A8J3WFZ0"/>
<dbReference type="PANTHER" id="PTHR18968">
    <property type="entry name" value="THIAMINE PYROPHOSPHATE ENZYMES"/>
    <property type="match status" value="1"/>
</dbReference>
<sequence>MTAKQGKFKILEQFAADGMTLMFGNPGTVEQGLLDALDQTPGFRYVLTLQETVAAGIADGYARAAGGPALVQLHSGVGLGNAVGMLYQSMRGHTPLVVIAGEAGVRYEAMDAQMAADLVAMARPVTKHATRVTSSQSLLRVLRRAVKIAMTPPRGPVFVSLPMDVLDELNDEPVVPASIPLTATAPSAGTVAGAAELLAGAERPLVLVGDGVGLSGAQAELVRVAELLGADVWAVDSSEVNMPASHPLARGQLGHMFGEHSAAVTGVADAVLIVGTYVFPEVFPALDSPFRPDAKIVHIDLNAYEIAKNFPVDLGLVADPKATLAMLGAALAERLTPADLKAASVRRAVRETEAGRRRAQVARADVTGSTLRAFLKELAAAAPDDLVVFDEALTASPAIADYFPADRPGSYFLTRGGSLGVGIPGAIGAKLAHPGRTVVGFTGDGGAMYTYQALWTAARYDVGAKFVVCNNGKYKLLDDNIEQYWRERDIPPHAFPSSFDLSHPRIRFAELARGLGVEGIRVEKPEQAAEGVRRMLASPGPFVVDLSTLP</sequence>
<dbReference type="CDD" id="cd07035">
    <property type="entry name" value="TPP_PYR_POX_like"/>
    <property type="match status" value="1"/>
</dbReference>
<comment type="caution">
    <text evidence="8">The sequence shown here is derived from an EMBL/GenBank/DDBJ whole genome shotgun (WGS) entry which is preliminary data.</text>
</comment>
<dbReference type="InterPro" id="IPR029035">
    <property type="entry name" value="DHS-like_NAD/FAD-binding_dom"/>
</dbReference>
<evidence type="ECO:0000259" key="7">
    <source>
        <dbReference type="Pfam" id="PF02776"/>
    </source>
</evidence>
<evidence type="ECO:0000259" key="5">
    <source>
        <dbReference type="Pfam" id="PF00205"/>
    </source>
</evidence>
<feature type="domain" description="Thiamine pyrophosphate enzyme TPP-binding" evidence="6">
    <location>
        <begin position="399"/>
        <end position="545"/>
    </location>
</feature>
<keyword evidence="9" id="KW-1185">Reference proteome</keyword>
<evidence type="ECO:0000313" key="8">
    <source>
        <dbReference type="EMBL" id="GIH87272.1"/>
    </source>
</evidence>
<dbReference type="SUPFAM" id="SSF52467">
    <property type="entry name" value="DHS-like NAD/FAD-binding domain"/>
    <property type="match status" value="1"/>
</dbReference>
<dbReference type="InterPro" id="IPR029061">
    <property type="entry name" value="THDP-binding"/>
</dbReference>
<dbReference type="Gene3D" id="3.40.50.970">
    <property type="match status" value="2"/>
</dbReference>
<dbReference type="GO" id="GO:0009097">
    <property type="term" value="P:isoleucine biosynthetic process"/>
    <property type="evidence" value="ECO:0007669"/>
    <property type="project" value="TreeGrafter"/>
</dbReference>
<dbReference type="RefSeq" id="WP_068926285.1">
    <property type="nucleotide sequence ID" value="NZ_BMQP01000038.1"/>
</dbReference>
<dbReference type="EMBL" id="BOOI01000057">
    <property type="protein sequence ID" value="GIH87272.1"/>
    <property type="molecule type" value="Genomic_DNA"/>
</dbReference>
<dbReference type="OrthoDB" id="2443624at2"/>
<accession>A0A8J3WFZ0</accession>
<dbReference type="InterPro" id="IPR000399">
    <property type="entry name" value="TPP-bd_CS"/>
</dbReference>
<gene>
    <name evidence="8" type="primary">mdlC</name>
    <name evidence="8" type="ORF">Pro02_56800</name>
</gene>
<dbReference type="GO" id="GO:0009099">
    <property type="term" value="P:L-valine biosynthetic process"/>
    <property type="evidence" value="ECO:0007669"/>
    <property type="project" value="TreeGrafter"/>
</dbReference>
<protein>
    <submittedName>
        <fullName evidence="8">Benzoylformate decarboxylase</fullName>
    </submittedName>
</protein>
<evidence type="ECO:0000313" key="9">
    <source>
        <dbReference type="Proteomes" id="UP000655044"/>
    </source>
</evidence>
<comment type="cofactor">
    <cofactor evidence="1">
        <name>thiamine diphosphate</name>
        <dbReference type="ChEBI" id="CHEBI:58937"/>
    </cofactor>
</comment>
<dbReference type="PROSITE" id="PS50007">
    <property type="entry name" value="PIPLC_X_DOMAIN"/>
    <property type="match status" value="1"/>
</dbReference>
<proteinExistence type="inferred from homology"/>
<dbReference type="InterPro" id="IPR011766">
    <property type="entry name" value="TPP_enzyme_TPP-bd"/>
</dbReference>
<feature type="domain" description="Thiamine pyrophosphate enzyme central" evidence="5">
    <location>
        <begin position="192"/>
        <end position="327"/>
    </location>
</feature>
<dbReference type="GO" id="GO:0003984">
    <property type="term" value="F:acetolactate synthase activity"/>
    <property type="evidence" value="ECO:0007669"/>
    <property type="project" value="TreeGrafter"/>
</dbReference>
<feature type="domain" description="Thiamine pyrophosphate enzyme N-terminal TPP-binding" evidence="7">
    <location>
        <begin position="10"/>
        <end position="117"/>
    </location>
</feature>
<dbReference type="Pfam" id="PF02776">
    <property type="entry name" value="TPP_enzyme_N"/>
    <property type="match status" value="1"/>
</dbReference>
<evidence type="ECO:0000256" key="1">
    <source>
        <dbReference type="ARBA" id="ARBA00001964"/>
    </source>
</evidence>
<dbReference type="GO" id="GO:0030976">
    <property type="term" value="F:thiamine pyrophosphate binding"/>
    <property type="evidence" value="ECO:0007669"/>
    <property type="project" value="InterPro"/>
</dbReference>
<evidence type="ECO:0000259" key="6">
    <source>
        <dbReference type="Pfam" id="PF02775"/>
    </source>
</evidence>
<dbReference type="GO" id="GO:0000287">
    <property type="term" value="F:magnesium ion binding"/>
    <property type="evidence" value="ECO:0007669"/>
    <property type="project" value="InterPro"/>
</dbReference>
<evidence type="ECO:0000256" key="2">
    <source>
        <dbReference type="ARBA" id="ARBA00007812"/>
    </source>
</evidence>
<dbReference type="CDD" id="cd02002">
    <property type="entry name" value="TPP_BFDC"/>
    <property type="match status" value="1"/>
</dbReference>
<evidence type="ECO:0000256" key="3">
    <source>
        <dbReference type="ARBA" id="ARBA00023052"/>
    </source>
</evidence>
<dbReference type="Proteomes" id="UP000655044">
    <property type="component" value="Unassembled WGS sequence"/>
</dbReference>